<keyword evidence="5" id="KW-0326">Glycosidase</keyword>
<dbReference type="SMART" id="SM00812">
    <property type="entry name" value="Alpha_L_fucos"/>
    <property type="match status" value="1"/>
</dbReference>
<dbReference type="InterPro" id="IPR000933">
    <property type="entry name" value="Glyco_hydro_29"/>
</dbReference>
<name>A0A1M4W669_9CLOT</name>
<dbReference type="PANTHER" id="PTHR10030">
    <property type="entry name" value="ALPHA-L-FUCOSIDASE"/>
    <property type="match status" value="1"/>
</dbReference>
<dbReference type="GO" id="GO:0004560">
    <property type="term" value="F:alpha-L-fucosidase activity"/>
    <property type="evidence" value="ECO:0007669"/>
    <property type="project" value="InterPro"/>
</dbReference>
<dbReference type="FunFam" id="3.20.20.80:FF:000052">
    <property type="entry name" value="Putative alpha-L-fucosidase 1"/>
    <property type="match status" value="1"/>
</dbReference>
<evidence type="ECO:0000259" key="6">
    <source>
        <dbReference type="Pfam" id="PF01120"/>
    </source>
</evidence>
<evidence type="ECO:0000256" key="5">
    <source>
        <dbReference type="ARBA" id="ARBA00023295"/>
    </source>
</evidence>
<dbReference type="GO" id="GO:0005764">
    <property type="term" value="C:lysosome"/>
    <property type="evidence" value="ECO:0007669"/>
    <property type="project" value="TreeGrafter"/>
</dbReference>
<keyword evidence="8" id="KW-1185">Reference proteome</keyword>
<proteinExistence type="inferred from homology"/>
<dbReference type="GO" id="GO:0016139">
    <property type="term" value="P:glycoside catabolic process"/>
    <property type="evidence" value="ECO:0007669"/>
    <property type="project" value="TreeGrafter"/>
</dbReference>
<dbReference type="Gene3D" id="2.60.120.260">
    <property type="entry name" value="Galactose-binding domain-like"/>
    <property type="match status" value="1"/>
</dbReference>
<evidence type="ECO:0000313" key="7">
    <source>
        <dbReference type="EMBL" id="SHE76697.1"/>
    </source>
</evidence>
<dbReference type="Pfam" id="PF01120">
    <property type="entry name" value="Alpha_L_fucos"/>
    <property type="match status" value="1"/>
</dbReference>
<evidence type="ECO:0000256" key="1">
    <source>
        <dbReference type="ARBA" id="ARBA00007951"/>
    </source>
</evidence>
<dbReference type="OrthoDB" id="107551at2"/>
<dbReference type="InterPro" id="IPR008979">
    <property type="entry name" value="Galactose-bd-like_sf"/>
</dbReference>
<dbReference type="InterPro" id="IPR057739">
    <property type="entry name" value="Glyco_hydro_29_N"/>
</dbReference>
<dbReference type="SUPFAM" id="SSF51445">
    <property type="entry name" value="(Trans)glycosidases"/>
    <property type="match status" value="1"/>
</dbReference>
<gene>
    <name evidence="7" type="ORF">SAMN05443638_11086</name>
</gene>
<keyword evidence="4" id="KW-0378">Hydrolase</keyword>
<evidence type="ECO:0000313" key="8">
    <source>
        <dbReference type="Proteomes" id="UP000184035"/>
    </source>
</evidence>
<dbReference type="EMBL" id="FQVM01000010">
    <property type="protein sequence ID" value="SHE76697.1"/>
    <property type="molecule type" value="Genomic_DNA"/>
</dbReference>
<dbReference type="RefSeq" id="WP_072895401.1">
    <property type="nucleotide sequence ID" value="NZ_FQVM01000010.1"/>
</dbReference>
<organism evidence="7 8">
    <name type="scientific">Clostridium fallax</name>
    <dbReference type="NCBI Taxonomy" id="1533"/>
    <lineage>
        <taxon>Bacteria</taxon>
        <taxon>Bacillati</taxon>
        <taxon>Bacillota</taxon>
        <taxon>Clostridia</taxon>
        <taxon>Eubacteriales</taxon>
        <taxon>Clostridiaceae</taxon>
        <taxon>Clostridium</taxon>
    </lineage>
</organism>
<dbReference type="Proteomes" id="UP000184035">
    <property type="component" value="Unassembled WGS sequence"/>
</dbReference>
<feature type="domain" description="Glycoside hydrolase family 29 N-terminal" evidence="6">
    <location>
        <begin position="39"/>
        <end position="309"/>
    </location>
</feature>
<dbReference type="STRING" id="1533.SAMN05443638_11086"/>
<evidence type="ECO:0000256" key="4">
    <source>
        <dbReference type="ARBA" id="ARBA00022801"/>
    </source>
</evidence>
<dbReference type="GO" id="GO:0006004">
    <property type="term" value="P:fucose metabolic process"/>
    <property type="evidence" value="ECO:0007669"/>
    <property type="project" value="TreeGrafter"/>
</dbReference>
<dbReference type="Gene3D" id="3.20.20.80">
    <property type="entry name" value="Glycosidases"/>
    <property type="match status" value="1"/>
</dbReference>
<dbReference type="EC" id="3.2.1.51" evidence="2"/>
<keyword evidence="3" id="KW-0732">Signal</keyword>
<dbReference type="PANTHER" id="PTHR10030:SF37">
    <property type="entry name" value="ALPHA-L-FUCOSIDASE-RELATED"/>
    <property type="match status" value="1"/>
</dbReference>
<dbReference type="SUPFAM" id="SSF49785">
    <property type="entry name" value="Galactose-binding domain-like"/>
    <property type="match status" value="1"/>
</dbReference>
<sequence>MLVVPSKNQIIYQKDELIAFIHFGINTFTDKEWGDGKENPKIFNPKDLDVNQWIYTLYISGFKKVIITTKHHDGFCLWPSSFTNHSIKNSPYKNGKGNIVKEVYDACCKYGLKFGIYLSLWDQNSIYYGKGEAYNKYYINQLKELLNNYPSILEIWMDGAKDSKINQDYDFDRYFKVIKKLQPNCIIFSPVGPDIRWIGNERGYAGEPFWSTIDISKMKIKEIPKYLNTGDPKGTNWVVGEADVSIRPGWFYHESENSKVKTLNELKDIYFNSVGRNAVLLLNVCPNKEGKLYKVDINNLKSFSNWINRTFSNNLLKGSSIKSKELDQNHSNLINSNYDDYCSCTTKTPTIEISFEKELKFNIIQIQEYIPLGQRIFNFKIYCFIENNWQEVYKGQTIGYKRLILIDTVKASKIKIEILDSIEKPILNNVSIYFDKNSK</sequence>
<comment type="similarity">
    <text evidence="1">Belongs to the glycosyl hydrolase 29 family.</text>
</comment>
<dbReference type="AlphaFoldDB" id="A0A1M4W669"/>
<evidence type="ECO:0000256" key="2">
    <source>
        <dbReference type="ARBA" id="ARBA00012662"/>
    </source>
</evidence>
<accession>A0A1M4W669</accession>
<reference evidence="7 8" key="1">
    <citation type="submission" date="2016-11" db="EMBL/GenBank/DDBJ databases">
        <authorList>
            <person name="Jaros S."/>
            <person name="Januszkiewicz K."/>
            <person name="Wedrychowicz H."/>
        </authorList>
    </citation>
    <scope>NUCLEOTIDE SEQUENCE [LARGE SCALE GENOMIC DNA]</scope>
    <source>
        <strain evidence="7 8">DSM 2631</strain>
    </source>
</reference>
<dbReference type="InterPro" id="IPR017853">
    <property type="entry name" value="GH"/>
</dbReference>
<evidence type="ECO:0000256" key="3">
    <source>
        <dbReference type="ARBA" id="ARBA00022729"/>
    </source>
</evidence>
<protein>
    <recommendedName>
        <fullName evidence="2">alpha-L-fucosidase</fullName>
        <ecNumber evidence="2">3.2.1.51</ecNumber>
    </recommendedName>
</protein>